<dbReference type="CDD" id="cd00090">
    <property type="entry name" value="HTH_ARSR"/>
    <property type="match status" value="1"/>
</dbReference>
<dbReference type="InterPro" id="IPR001845">
    <property type="entry name" value="HTH_ArsR_DNA-bd_dom"/>
</dbReference>
<dbReference type="PANTHER" id="PTHR33154:SF18">
    <property type="entry name" value="ARSENICAL RESISTANCE OPERON REPRESSOR"/>
    <property type="match status" value="1"/>
</dbReference>
<evidence type="ECO:0000256" key="1">
    <source>
        <dbReference type="ARBA" id="ARBA00023015"/>
    </source>
</evidence>
<dbReference type="AlphaFoldDB" id="A0A172ZNA8"/>
<dbReference type="PRINTS" id="PR00778">
    <property type="entry name" value="HTHARSR"/>
</dbReference>
<gene>
    <name evidence="5" type="ORF">AR543_14810</name>
</gene>
<dbReference type="GO" id="GO:0003700">
    <property type="term" value="F:DNA-binding transcription factor activity"/>
    <property type="evidence" value="ECO:0007669"/>
    <property type="project" value="InterPro"/>
</dbReference>
<evidence type="ECO:0000256" key="2">
    <source>
        <dbReference type="ARBA" id="ARBA00023125"/>
    </source>
</evidence>
<proteinExistence type="predicted"/>
<dbReference type="KEGG" id="pbv:AR543_14810"/>
<keyword evidence="1" id="KW-0805">Transcription regulation</keyword>
<dbReference type="NCBIfam" id="NF033788">
    <property type="entry name" value="HTH_metalloreg"/>
    <property type="match status" value="1"/>
</dbReference>
<feature type="domain" description="HTH arsR-type" evidence="4">
    <location>
        <begin position="1"/>
        <end position="96"/>
    </location>
</feature>
<dbReference type="PROSITE" id="PS50987">
    <property type="entry name" value="HTH_ARSR_2"/>
    <property type="match status" value="1"/>
</dbReference>
<dbReference type="SMART" id="SM00418">
    <property type="entry name" value="HTH_ARSR"/>
    <property type="match status" value="1"/>
</dbReference>
<dbReference type="InterPro" id="IPR036388">
    <property type="entry name" value="WH-like_DNA-bd_sf"/>
</dbReference>
<dbReference type="SUPFAM" id="SSF46785">
    <property type="entry name" value="Winged helix' DNA-binding domain"/>
    <property type="match status" value="1"/>
</dbReference>
<dbReference type="EMBL" id="CP013023">
    <property type="protein sequence ID" value="ANF98837.1"/>
    <property type="molecule type" value="Genomic_DNA"/>
</dbReference>
<dbReference type="RefSeq" id="WP_060536798.1">
    <property type="nucleotide sequence ID" value="NZ_CP013023.1"/>
</dbReference>
<evidence type="ECO:0000313" key="5">
    <source>
        <dbReference type="EMBL" id="ANF98837.1"/>
    </source>
</evidence>
<evidence type="ECO:0000256" key="3">
    <source>
        <dbReference type="ARBA" id="ARBA00023163"/>
    </source>
</evidence>
<dbReference type="PANTHER" id="PTHR33154">
    <property type="entry name" value="TRANSCRIPTIONAL REGULATOR, ARSR FAMILY"/>
    <property type="match status" value="1"/>
</dbReference>
<dbReference type="InterPro" id="IPR011991">
    <property type="entry name" value="ArsR-like_HTH"/>
</dbReference>
<evidence type="ECO:0000313" key="6">
    <source>
        <dbReference type="Proteomes" id="UP000078148"/>
    </source>
</evidence>
<dbReference type="Proteomes" id="UP000078148">
    <property type="component" value="Chromosome"/>
</dbReference>
<dbReference type="InterPro" id="IPR036390">
    <property type="entry name" value="WH_DNA-bd_sf"/>
</dbReference>
<organism evidence="5 6">
    <name type="scientific">Paenibacillus bovis</name>
    <dbReference type="NCBI Taxonomy" id="1616788"/>
    <lineage>
        <taxon>Bacteria</taxon>
        <taxon>Bacillati</taxon>
        <taxon>Bacillota</taxon>
        <taxon>Bacilli</taxon>
        <taxon>Bacillales</taxon>
        <taxon>Paenibacillaceae</taxon>
        <taxon>Paenibacillus</taxon>
    </lineage>
</organism>
<reference evidence="6" key="1">
    <citation type="submission" date="2015-10" db="EMBL/GenBank/DDBJ databases">
        <title>Genome of Paenibacillus bovis sp. nov.</title>
        <authorList>
            <person name="Wu Z."/>
            <person name="Gao C."/>
            <person name="Liu Z."/>
            <person name="Zheng H."/>
        </authorList>
    </citation>
    <scope>NUCLEOTIDE SEQUENCE [LARGE SCALE GENOMIC DNA]</scope>
    <source>
        <strain evidence="6">BD3526</strain>
    </source>
</reference>
<dbReference type="GO" id="GO:0003677">
    <property type="term" value="F:DNA binding"/>
    <property type="evidence" value="ECO:0007669"/>
    <property type="project" value="UniProtKB-KW"/>
</dbReference>
<keyword evidence="6" id="KW-1185">Reference proteome</keyword>
<evidence type="ECO:0000259" key="4">
    <source>
        <dbReference type="PROSITE" id="PS50987"/>
    </source>
</evidence>
<dbReference type="InterPro" id="IPR051081">
    <property type="entry name" value="HTH_MetalResp_TranReg"/>
</dbReference>
<protein>
    <submittedName>
        <fullName evidence="5">Transcriptional regulator</fullName>
    </submittedName>
</protein>
<dbReference type="Gene3D" id="1.10.10.10">
    <property type="entry name" value="Winged helix-like DNA-binding domain superfamily/Winged helix DNA-binding domain"/>
    <property type="match status" value="1"/>
</dbReference>
<name>A0A172ZNA8_9BACL</name>
<sequence length="114" mass="13287">MDQMTELAEQIKLLGDRTRLIMVALLKEREWCVCDFVDIFEISQPGISQHMRKLKSHKIVKEERRGQWVYYSLNIADKPHIQAILDHLPGSNEILRMLNKTESSCSSPDNDRCC</sequence>
<keyword evidence="3" id="KW-0804">Transcription</keyword>
<accession>A0A172ZNA8</accession>
<dbReference type="STRING" id="1616788.AR543_14810"/>
<dbReference type="Pfam" id="PF01022">
    <property type="entry name" value="HTH_5"/>
    <property type="match status" value="1"/>
</dbReference>
<keyword evidence="2" id="KW-0238">DNA-binding</keyword>
<dbReference type="OrthoDB" id="9798835at2"/>
<reference evidence="5 6" key="2">
    <citation type="journal article" date="2016" name="Int. J. Syst. Evol. Microbiol.">
        <title>Paenibacillus bovis sp. nov., isolated from raw yak (Bos grunniens) milk.</title>
        <authorList>
            <person name="Gao C."/>
            <person name="Han J."/>
            <person name="Liu Z."/>
            <person name="Xu X."/>
            <person name="Hang F."/>
            <person name="Wu Z."/>
        </authorList>
    </citation>
    <scope>NUCLEOTIDE SEQUENCE [LARGE SCALE GENOMIC DNA]</scope>
    <source>
        <strain evidence="5 6">BD3526</strain>
    </source>
</reference>